<keyword evidence="4" id="KW-0325">Glycoprotein</keyword>
<dbReference type="PANTHER" id="PTHR23221:SF7">
    <property type="entry name" value="PHOSPHATIDYLINOSITOL-GLYCAN-SPECIFIC PHOSPHOLIPASE D"/>
    <property type="match status" value="1"/>
</dbReference>
<keyword evidence="2" id="KW-0677">Repeat</keyword>
<dbReference type="AlphaFoldDB" id="A0A1H2AD62"/>
<dbReference type="InterPro" id="IPR000413">
    <property type="entry name" value="Integrin_alpha"/>
</dbReference>
<evidence type="ECO:0000256" key="2">
    <source>
        <dbReference type="ARBA" id="ARBA00022737"/>
    </source>
</evidence>
<dbReference type="GO" id="GO:0007155">
    <property type="term" value="P:cell adhesion"/>
    <property type="evidence" value="ECO:0007669"/>
    <property type="project" value="InterPro"/>
</dbReference>
<reference evidence="7 8" key="1">
    <citation type="submission" date="2016-10" db="EMBL/GenBank/DDBJ databases">
        <authorList>
            <person name="de Groot N.N."/>
        </authorList>
    </citation>
    <scope>NUCLEOTIDE SEQUENCE [LARGE SCALE GENOMIC DNA]</scope>
    <source>
        <strain evidence="7 8">DSM 21741</strain>
    </source>
</reference>
<keyword evidence="8" id="KW-1185">Reference proteome</keyword>
<keyword evidence="1 6" id="KW-0732">Signal</keyword>
<feature type="region of interest" description="Disordered" evidence="5">
    <location>
        <begin position="510"/>
        <end position="539"/>
    </location>
</feature>
<evidence type="ECO:0000313" key="7">
    <source>
        <dbReference type="EMBL" id="SDT43702.1"/>
    </source>
</evidence>
<evidence type="ECO:0000256" key="3">
    <source>
        <dbReference type="ARBA" id="ARBA00022801"/>
    </source>
</evidence>
<evidence type="ECO:0000256" key="6">
    <source>
        <dbReference type="SAM" id="SignalP"/>
    </source>
</evidence>
<keyword evidence="3" id="KW-0378">Hydrolase</keyword>
<dbReference type="SMART" id="SM00191">
    <property type="entry name" value="Int_alpha"/>
    <property type="match status" value="7"/>
</dbReference>
<feature type="chain" id="PRO_5009268711" evidence="6">
    <location>
        <begin position="43"/>
        <end position="539"/>
    </location>
</feature>
<organism evidence="7 8">
    <name type="scientific">Friedmanniella luteola</name>
    <dbReference type="NCBI Taxonomy" id="546871"/>
    <lineage>
        <taxon>Bacteria</taxon>
        <taxon>Bacillati</taxon>
        <taxon>Actinomycetota</taxon>
        <taxon>Actinomycetes</taxon>
        <taxon>Propionibacteriales</taxon>
        <taxon>Nocardioidaceae</taxon>
        <taxon>Friedmanniella</taxon>
    </lineage>
</organism>
<evidence type="ECO:0000256" key="5">
    <source>
        <dbReference type="SAM" id="MobiDB-lite"/>
    </source>
</evidence>
<dbReference type="GO" id="GO:0008305">
    <property type="term" value="C:integrin complex"/>
    <property type="evidence" value="ECO:0007669"/>
    <property type="project" value="InterPro"/>
</dbReference>
<dbReference type="Gene3D" id="2.130.10.130">
    <property type="entry name" value="Integrin alpha, N-terminal"/>
    <property type="match status" value="4"/>
</dbReference>
<evidence type="ECO:0000313" key="8">
    <source>
        <dbReference type="Proteomes" id="UP000199092"/>
    </source>
</evidence>
<dbReference type="InterPro" id="IPR013517">
    <property type="entry name" value="FG-GAP"/>
</dbReference>
<dbReference type="PROSITE" id="PS51470">
    <property type="entry name" value="FG_GAP"/>
    <property type="match status" value="4"/>
</dbReference>
<dbReference type="PANTHER" id="PTHR23221">
    <property type="entry name" value="GLYCOSYLPHOSPHATIDYLINOSITOL PHOSPHOLIPASE D"/>
    <property type="match status" value="1"/>
</dbReference>
<proteinExistence type="predicted"/>
<dbReference type="SUPFAM" id="SSF69318">
    <property type="entry name" value="Integrin alpha N-terminal domain"/>
    <property type="match status" value="3"/>
</dbReference>
<evidence type="ECO:0000256" key="4">
    <source>
        <dbReference type="ARBA" id="ARBA00023180"/>
    </source>
</evidence>
<dbReference type="InterPro" id="IPR013519">
    <property type="entry name" value="Int_alpha_beta-p"/>
</dbReference>
<name>A0A1H2AD62_9ACTN</name>
<dbReference type="STRING" id="546871.SAMN04488543_4386"/>
<gene>
    <name evidence="7" type="ORF">SAMN04488543_4386</name>
</gene>
<dbReference type="EMBL" id="LT629749">
    <property type="protein sequence ID" value="SDT43702.1"/>
    <property type="molecule type" value="Genomic_DNA"/>
</dbReference>
<dbReference type="GO" id="GO:0016787">
    <property type="term" value="F:hydrolase activity"/>
    <property type="evidence" value="ECO:0007669"/>
    <property type="project" value="UniProtKB-KW"/>
</dbReference>
<protein>
    <submittedName>
        <fullName evidence="7">FG-GAP repeat-containing protein</fullName>
    </submittedName>
</protein>
<dbReference type="InterPro" id="IPR028994">
    <property type="entry name" value="Integrin_alpha_N"/>
</dbReference>
<feature type="signal peptide" evidence="6">
    <location>
        <begin position="1"/>
        <end position="42"/>
    </location>
</feature>
<sequence length="539" mass="51980">MDDDVRRPAHDRRLTGALARSLTTGCALVLLTTGLAAGPASAATDCAGAVRGDVNGDGHAEVVVGEPGYARGAGAVHVFYGSTAGLRATPAGTARDDEYVSQDTPGVPGTGEAGDHFGSSAVLADFDGDQCADLAVGAPGENTSRGAVTVLYGSPTGLSTARAASWTHDDLLGAGAGGPKGRFGETLAAGDLDGDGVADLAVGAPFDRVGGSSGGSVVVLRGGAAGLGGAGRTSAVSQATAGVPGTPEDGDGFGTALAVGDFDGDDVDDLAVGVDGENAGAGVVAVLPGRSGVGVGAGPALALGQASPRVPGAAEEGDRFGGALAAGDVTGDGHDDLAVGAPGENGVGPDRRSGAGSVTFLRGSATGITTTGSQGWTQDSPGVQGVAGPDDAFGSALAMGHLDGGPLLDLAVGAPRDAVGSVGRAGSVTVLDGSPAGLTTAESGGTRFHQDVDGLRGVPEPGDAFGWSVAAAPVQTPDLDSLVVGVPGESVGADRDGLVQQLSTFEFGPNPFGSRTLHQGTPGVRGTPADADAFGRAVR</sequence>
<accession>A0A1H2AD62</accession>
<dbReference type="Pfam" id="PF01839">
    <property type="entry name" value="FG-GAP"/>
    <property type="match status" value="5"/>
</dbReference>
<dbReference type="Proteomes" id="UP000199092">
    <property type="component" value="Chromosome I"/>
</dbReference>
<dbReference type="PRINTS" id="PR01185">
    <property type="entry name" value="INTEGRINA"/>
</dbReference>
<evidence type="ECO:0000256" key="1">
    <source>
        <dbReference type="ARBA" id="ARBA00022729"/>
    </source>
</evidence>
<dbReference type="RefSeq" id="WP_091416270.1">
    <property type="nucleotide sequence ID" value="NZ_LT629749.1"/>
</dbReference>
<dbReference type="OrthoDB" id="344301at2"/>